<accession>A0A194VDZ9</accession>
<feature type="region of interest" description="Disordered" evidence="1">
    <location>
        <begin position="426"/>
        <end position="537"/>
    </location>
</feature>
<gene>
    <name evidence="2" type="ORF">VP1G_09129</name>
</gene>
<dbReference type="STRING" id="694573.A0A194VDZ9"/>
<dbReference type="OrthoDB" id="5236268at2759"/>
<feature type="compositionally biased region" description="Basic residues" evidence="1">
    <location>
        <begin position="462"/>
        <end position="476"/>
    </location>
</feature>
<reference evidence="3" key="1">
    <citation type="submission" date="2014-12" db="EMBL/GenBank/DDBJ databases">
        <title>Genome Sequence of Valsa Canker Pathogens Uncovers a Specific Adaption of Colonization on Woody Bark.</title>
        <authorList>
            <person name="Yin Z."/>
            <person name="Liu H."/>
            <person name="Gao X."/>
            <person name="Li Z."/>
            <person name="Song N."/>
            <person name="Ke X."/>
            <person name="Dai Q."/>
            <person name="Wu Y."/>
            <person name="Sun Y."/>
            <person name="Xu J.-R."/>
            <person name="Kang Z.K."/>
            <person name="Wang L."/>
            <person name="Huang L."/>
        </authorList>
    </citation>
    <scope>NUCLEOTIDE SEQUENCE [LARGE SCALE GENOMIC DNA]</scope>
    <source>
        <strain evidence="3">SXYL134</strain>
    </source>
</reference>
<organism evidence="2 3">
    <name type="scientific">Cytospora mali</name>
    <name type="common">Apple Valsa canker fungus</name>
    <name type="synonym">Valsa mali</name>
    <dbReference type="NCBI Taxonomy" id="578113"/>
    <lineage>
        <taxon>Eukaryota</taxon>
        <taxon>Fungi</taxon>
        <taxon>Dikarya</taxon>
        <taxon>Ascomycota</taxon>
        <taxon>Pezizomycotina</taxon>
        <taxon>Sordariomycetes</taxon>
        <taxon>Sordariomycetidae</taxon>
        <taxon>Diaporthales</taxon>
        <taxon>Cytosporaceae</taxon>
        <taxon>Cytospora</taxon>
    </lineage>
</organism>
<protein>
    <submittedName>
        <fullName evidence="2">Uncharacterized protein</fullName>
    </submittedName>
</protein>
<feature type="compositionally biased region" description="Basic and acidic residues" evidence="1">
    <location>
        <begin position="81"/>
        <end position="93"/>
    </location>
</feature>
<feature type="compositionally biased region" description="Basic and acidic residues" evidence="1">
    <location>
        <begin position="442"/>
        <end position="456"/>
    </location>
</feature>
<sequence length="555" mass="63307">MLLRGVFTEQTPRSSAAHIQRSRYPALLASIHAWYFIYIAMRCDSEIDRYLEEHRLDGGAMAVEVEDPENLPESFIQRLRDRAHQTSDIDQSRPVDPGQLTSRLLDISSDRDTSPRHPPRQFDRESSDETSSRIPTEELEKRDYNDLVEERGWPLYPIDFIDEVAKDPFSHWDMLRPWVDYPADSDPDPDPDWYGYAGWDDSWHEVRAAYNRFVAEFRRRSPTYTEAVKKLLAEYSFTRPFQFHEDPTQQDKLTTWIEYLGYECWVHYRFASRVERMQPKYDAAWKTLVDSSVLRPFETEEYVCSIQSAVRRQSERDQATRAVTSARSAVKAVLTSVYNDINNSRGSRLTPAARLQMVAAAKSRFEAAEEALASIARRNDLITVFMRAVGSYLTAKRETKCHTIRVQWALEQVPLIEAEESGRDGARGIKRRFGHDEDDEATHDRMIKKQRRDADKLGQVPGRKHGPSSQRAKPKRSRDDAAGDGPPFKRFKRGGEDLGCRSKASDGVEAGSSGDSHESGSAEIGSPDGDERAAGATAHAVKDIFEAEDVHWLAA</sequence>
<dbReference type="AlphaFoldDB" id="A0A194VDZ9"/>
<dbReference type="EMBL" id="KN714795">
    <property type="protein sequence ID" value="KUI62006.1"/>
    <property type="molecule type" value="Genomic_DNA"/>
</dbReference>
<feature type="region of interest" description="Disordered" evidence="1">
    <location>
        <begin position="81"/>
        <end position="143"/>
    </location>
</feature>
<feature type="compositionally biased region" description="Basic and acidic residues" evidence="1">
    <location>
        <begin position="493"/>
        <end position="506"/>
    </location>
</feature>
<proteinExistence type="predicted"/>
<dbReference type="Proteomes" id="UP000078576">
    <property type="component" value="Unassembled WGS sequence"/>
</dbReference>
<name>A0A194VDZ9_CYTMA</name>
<feature type="compositionally biased region" description="Basic and acidic residues" evidence="1">
    <location>
        <begin position="108"/>
        <end position="143"/>
    </location>
</feature>
<evidence type="ECO:0000313" key="3">
    <source>
        <dbReference type="Proteomes" id="UP000078576"/>
    </source>
</evidence>
<keyword evidence="3" id="KW-1185">Reference proteome</keyword>
<evidence type="ECO:0000256" key="1">
    <source>
        <dbReference type="SAM" id="MobiDB-lite"/>
    </source>
</evidence>
<evidence type="ECO:0000313" key="2">
    <source>
        <dbReference type="EMBL" id="KUI62006.1"/>
    </source>
</evidence>